<sequence>MKIYRLLIALTFSLAISSVAFAEPIPDTGWGTVLKVPSAEVERVEQGLIEWSNWIKDTHPLGEEENGLESLTITKSYEFENHVIYVVVERYRDSAGLRNHQKTFQRDVRGSYSKMFAKLSFFQQYRISGSEQNKTLVSIIPSVEQ</sequence>
<gene>
    <name evidence="2" type="ORF">CMN54_10970</name>
</gene>
<evidence type="ECO:0000256" key="1">
    <source>
        <dbReference type="SAM" id="SignalP"/>
    </source>
</evidence>
<dbReference type="AlphaFoldDB" id="A0A2D6YLH7"/>
<evidence type="ECO:0000313" key="3">
    <source>
        <dbReference type="Proteomes" id="UP000226525"/>
    </source>
</evidence>
<name>A0A2D6YLH7_9DELT</name>
<protein>
    <recommendedName>
        <fullName evidence="4">ABM domain-containing protein</fullName>
    </recommendedName>
</protein>
<feature type="chain" id="PRO_5014796738" description="ABM domain-containing protein" evidence="1">
    <location>
        <begin position="23"/>
        <end position="145"/>
    </location>
</feature>
<feature type="signal peptide" evidence="1">
    <location>
        <begin position="1"/>
        <end position="22"/>
    </location>
</feature>
<dbReference type="EMBL" id="NZEX01000125">
    <property type="protein sequence ID" value="MAH63945.1"/>
    <property type="molecule type" value="Genomic_DNA"/>
</dbReference>
<proteinExistence type="predicted"/>
<comment type="caution">
    <text evidence="2">The sequence shown here is derived from an EMBL/GenBank/DDBJ whole genome shotgun (WGS) entry which is preliminary data.</text>
</comment>
<organism evidence="2 3">
    <name type="scientific">SAR324 cluster bacterium</name>
    <dbReference type="NCBI Taxonomy" id="2024889"/>
    <lineage>
        <taxon>Bacteria</taxon>
        <taxon>Deltaproteobacteria</taxon>
        <taxon>SAR324 cluster</taxon>
    </lineage>
</organism>
<evidence type="ECO:0000313" key="2">
    <source>
        <dbReference type="EMBL" id="MAH63945.1"/>
    </source>
</evidence>
<reference evidence="3" key="1">
    <citation type="submission" date="2017-09" db="EMBL/GenBank/DDBJ databases">
        <title>The Reconstruction of 2,631 Draft Metagenome-Assembled Genomes from the Global Oceans.</title>
        <authorList>
            <person name="Tully B.J."/>
            <person name="Graham E.D."/>
            <person name="Heidelberg J.F."/>
        </authorList>
    </citation>
    <scope>NUCLEOTIDE SEQUENCE [LARGE SCALE GENOMIC DNA]</scope>
</reference>
<dbReference type="Proteomes" id="UP000226525">
    <property type="component" value="Unassembled WGS sequence"/>
</dbReference>
<evidence type="ECO:0008006" key="4">
    <source>
        <dbReference type="Google" id="ProtNLM"/>
    </source>
</evidence>
<accession>A0A2D6YLH7</accession>
<keyword evidence="1" id="KW-0732">Signal</keyword>